<name>A0A0C2GNP7_9BILA</name>
<dbReference type="Proteomes" id="UP000054047">
    <property type="component" value="Unassembled WGS sequence"/>
</dbReference>
<feature type="compositionally biased region" description="Low complexity" evidence="1">
    <location>
        <begin position="1"/>
        <end position="12"/>
    </location>
</feature>
<reference evidence="2 3" key="1">
    <citation type="submission" date="2013-12" db="EMBL/GenBank/DDBJ databases">
        <title>Draft genome of the parsitic nematode Ancylostoma duodenale.</title>
        <authorList>
            <person name="Mitreva M."/>
        </authorList>
    </citation>
    <scope>NUCLEOTIDE SEQUENCE [LARGE SCALE GENOMIC DNA]</scope>
    <source>
        <strain evidence="2 3">Zhejiang</strain>
    </source>
</reference>
<keyword evidence="3" id="KW-1185">Reference proteome</keyword>
<accession>A0A0C2GNP7</accession>
<evidence type="ECO:0000313" key="3">
    <source>
        <dbReference type="Proteomes" id="UP000054047"/>
    </source>
</evidence>
<organism evidence="2 3">
    <name type="scientific">Ancylostoma duodenale</name>
    <dbReference type="NCBI Taxonomy" id="51022"/>
    <lineage>
        <taxon>Eukaryota</taxon>
        <taxon>Metazoa</taxon>
        <taxon>Ecdysozoa</taxon>
        <taxon>Nematoda</taxon>
        <taxon>Chromadorea</taxon>
        <taxon>Rhabditida</taxon>
        <taxon>Rhabditina</taxon>
        <taxon>Rhabditomorpha</taxon>
        <taxon>Strongyloidea</taxon>
        <taxon>Ancylostomatidae</taxon>
        <taxon>Ancylostomatinae</taxon>
        <taxon>Ancylostoma</taxon>
    </lineage>
</organism>
<feature type="region of interest" description="Disordered" evidence="1">
    <location>
        <begin position="1"/>
        <end position="49"/>
    </location>
</feature>
<gene>
    <name evidence="2" type="ORF">ANCDUO_09024</name>
</gene>
<evidence type="ECO:0000313" key="2">
    <source>
        <dbReference type="EMBL" id="KIH60714.1"/>
    </source>
</evidence>
<feature type="compositionally biased region" description="Polar residues" evidence="1">
    <location>
        <begin position="20"/>
        <end position="33"/>
    </location>
</feature>
<protein>
    <submittedName>
        <fullName evidence="2">Uncharacterized protein</fullName>
    </submittedName>
</protein>
<sequence length="75" mass="8111">MASSQAIMSMISPAKPPTHQGYSNINENRTSMPPNYAPPPLPEDEDPADCAKGPFARQSLSNVIRASKDELNTLI</sequence>
<dbReference type="AlphaFoldDB" id="A0A0C2GNP7"/>
<evidence type="ECO:0000256" key="1">
    <source>
        <dbReference type="SAM" id="MobiDB-lite"/>
    </source>
</evidence>
<proteinExistence type="predicted"/>
<dbReference type="EMBL" id="KN730705">
    <property type="protein sequence ID" value="KIH60714.1"/>
    <property type="molecule type" value="Genomic_DNA"/>
</dbReference>